<evidence type="ECO:0000313" key="1">
    <source>
        <dbReference type="EMBL" id="MED6191427.1"/>
    </source>
</evidence>
<name>A0ABU6X1A7_9FABA</name>
<comment type="caution">
    <text evidence="1">The sequence shown here is derived from an EMBL/GenBank/DDBJ whole genome shotgun (WGS) entry which is preliminary data.</text>
</comment>
<keyword evidence="2" id="KW-1185">Reference proteome</keyword>
<dbReference type="EMBL" id="JASCZI010206311">
    <property type="protein sequence ID" value="MED6191427.1"/>
    <property type="molecule type" value="Genomic_DNA"/>
</dbReference>
<evidence type="ECO:0000313" key="2">
    <source>
        <dbReference type="Proteomes" id="UP001341840"/>
    </source>
</evidence>
<protein>
    <submittedName>
        <fullName evidence="1">Uncharacterized protein</fullName>
    </submittedName>
</protein>
<gene>
    <name evidence="1" type="ORF">PIB30_116457</name>
</gene>
<accession>A0ABU6X1A7</accession>
<sequence length="63" mass="6855">MADAGVCLVHIPRWATTERPAVRRPGAPSVGPPRVVGLGWCWRTCLAALIRLPRSLPLARTPM</sequence>
<dbReference type="Proteomes" id="UP001341840">
    <property type="component" value="Unassembled WGS sequence"/>
</dbReference>
<reference evidence="1 2" key="1">
    <citation type="journal article" date="2023" name="Plants (Basel)">
        <title>Bridging the Gap: Combining Genomics and Transcriptomics Approaches to Understand Stylosanthes scabra, an Orphan Legume from the Brazilian Caatinga.</title>
        <authorList>
            <person name="Ferreira-Neto J.R.C."/>
            <person name="da Silva M.D."/>
            <person name="Binneck E."/>
            <person name="de Melo N.F."/>
            <person name="da Silva R.H."/>
            <person name="de Melo A.L.T.M."/>
            <person name="Pandolfi V."/>
            <person name="Bustamante F.O."/>
            <person name="Brasileiro-Vidal A.C."/>
            <person name="Benko-Iseppon A.M."/>
        </authorList>
    </citation>
    <scope>NUCLEOTIDE SEQUENCE [LARGE SCALE GENOMIC DNA]</scope>
    <source>
        <tissue evidence="1">Leaves</tissue>
    </source>
</reference>
<proteinExistence type="predicted"/>
<feature type="non-terminal residue" evidence="1">
    <location>
        <position position="63"/>
    </location>
</feature>
<organism evidence="1 2">
    <name type="scientific">Stylosanthes scabra</name>
    <dbReference type="NCBI Taxonomy" id="79078"/>
    <lineage>
        <taxon>Eukaryota</taxon>
        <taxon>Viridiplantae</taxon>
        <taxon>Streptophyta</taxon>
        <taxon>Embryophyta</taxon>
        <taxon>Tracheophyta</taxon>
        <taxon>Spermatophyta</taxon>
        <taxon>Magnoliopsida</taxon>
        <taxon>eudicotyledons</taxon>
        <taxon>Gunneridae</taxon>
        <taxon>Pentapetalae</taxon>
        <taxon>rosids</taxon>
        <taxon>fabids</taxon>
        <taxon>Fabales</taxon>
        <taxon>Fabaceae</taxon>
        <taxon>Papilionoideae</taxon>
        <taxon>50 kb inversion clade</taxon>
        <taxon>dalbergioids sensu lato</taxon>
        <taxon>Dalbergieae</taxon>
        <taxon>Pterocarpus clade</taxon>
        <taxon>Stylosanthes</taxon>
    </lineage>
</organism>